<keyword evidence="3" id="KW-1185">Reference proteome</keyword>
<reference evidence="3" key="1">
    <citation type="submission" date="2013-09" db="EMBL/GenBank/DDBJ databases">
        <title>Corchorus olitorius genome sequencing.</title>
        <authorList>
            <person name="Alam M."/>
            <person name="Haque M.S."/>
            <person name="Islam M.S."/>
            <person name="Emdad E.M."/>
            <person name="Islam M.M."/>
            <person name="Ahmed B."/>
            <person name="Halim A."/>
            <person name="Hossen Q.M.M."/>
            <person name="Hossain M.Z."/>
            <person name="Ahmed R."/>
            <person name="Khan M.M."/>
            <person name="Islam R."/>
            <person name="Rashid M.M."/>
            <person name="Khan S.A."/>
            <person name="Rahman M.S."/>
            <person name="Alam M."/>
            <person name="Yahiya A.S."/>
            <person name="Khan M.S."/>
            <person name="Azam M.S."/>
            <person name="Haque T."/>
            <person name="Lashkar M.Z.H."/>
            <person name="Akhand A.I."/>
            <person name="Morshed G."/>
            <person name="Roy S."/>
            <person name="Uddin K.S."/>
            <person name="Rabeya T."/>
            <person name="Hossain A.S."/>
            <person name="Chowdhury A."/>
            <person name="Snigdha A.R."/>
            <person name="Mortoza M.S."/>
            <person name="Matin S.A."/>
            <person name="Hoque S.M.E."/>
            <person name="Islam M.K."/>
            <person name="Roy D.K."/>
            <person name="Haider R."/>
            <person name="Moosa M.M."/>
            <person name="Elias S.M."/>
            <person name="Hasan A.M."/>
            <person name="Jahan S."/>
            <person name="Shafiuddin M."/>
            <person name="Mahmood N."/>
            <person name="Shommy N.S."/>
        </authorList>
    </citation>
    <scope>NUCLEOTIDE SEQUENCE [LARGE SCALE GENOMIC DNA]</scope>
    <source>
        <strain evidence="3">cv. O-4</strain>
    </source>
</reference>
<feature type="region of interest" description="Disordered" evidence="1">
    <location>
        <begin position="1"/>
        <end position="20"/>
    </location>
</feature>
<accession>A0A1R3L0G9</accession>
<evidence type="ECO:0000313" key="2">
    <source>
        <dbReference type="EMBL" id="OMP12821.1"/>
    </source>
</evidence>
<evidence type="ECO:0000313" key="3">
    <source>
        <dbReference type="Proteomes" id="UP000187203"/>
    </source>
</evidence>
<gene>
    <name evidence="2" type="ORF">COLO4_02722</name>
</gene>
<dbReference type="Proteomes" id="UP000187203">
    <property type="component" value="Unassembled WGS sequence"/>
</dbReference>
<evidence type="ECO:0000256" key="1">
    <source>
        <dbReference type="SAM" id="MobiDB-lite"/>
    </source>
</evidence>
<sequence length="37" mass="4411">MERFSSEMPPWDQDAELANNPGESNLLHILRWLLERD</sequence>
<dbReference type="EMBL" id="AWUE01006012">
    <property type="protein sequence ID" value="OMP12821.1"/>
    <property type="molecule type" value="Genomic_DNA"/>
</dbReference>
<name>A0A1R3L0G9_9ROSI</name>
<organism evidence="2 3">
    <name type="scientific">Corchorus olitorius</name>
    <dbReference type="NCBI Taxonomy" id="93759"/>
    <lineage>
        <taxon>Eukaryota</taxon>
        <taxon>Viridiplantae</taxon>
        <taxon>Streptophyta</taxon>
        <taxon>Embryophyta</taxon>
        <taxon>Tracheophyta</taxon>
        <taxon>Spermatophyta</taxon>
        <taxon>Magnoliopsida</taxon>
        <taxon>eudicotyledons</taxon>
        <taxon>Gunneridae</taxon>
        <taxon>Pentapetalae</taxon>
        <taxon>rosids</taxon>
        <taxon>malvids</taxon>
        <taxon>Malvales</taxon>
        <taxon>Malvaceae</taxon>
        <taxon>Grewioideae</taxon>
        <taxon>Apeibeae</taxon>
        <taxon>Corchorus</taxon>
    </lineage>
</organism>
<comment type="caution">
    <text evidence="2">The sequence shown here is derived from an EMBL/GenBank/DDBJ whole genome shotgun (WGS) entry which is preliminary data.</text>
</comment>
<proteinExistence type="predicted"/>
<dbReference type="AlphaFoldDB" id="A0A1R3L0G9"/>
<protein>
    <submittedName>
        <fullName evidence="2">Uncharacterized protein</fullName>
    </submittedName>
</protein>